<dbReference type="EMBL" id="CP042912">
    <property type="protein sequence ID" value="QEG20224.1"/>
    <property type="molecule type" value="Genomic_DNA"/>
</dbReference>
<proteinExistence type="predicted"/>
<evidence type="ECO:0008006" key="4">
    <source>
        <dbReference type="Google" id="ProtNLM"/>
    </source>
</evidence>
<keyword evidence="1" id="KW-1133">Transmembrane helix</keyword>
<dbReference type="Proteomes" id="UP000322214">
    <property type="component" value="Chromosome"/>
</dbReference>
<dbReference type="RefSeq" id="WP_075085709.1">
    <property type="nucleotide sequence ID" value="NZ_CP042912.1"/>
</dbReference>
<dbReference type="AlphaFoldDB" id="A0A5B9P1U6"/>
<evidence type="ECO:0000313" key="2">
    <source>
        <dbReference type="EMBL" id="QEG20224.1"/>
    </source>
</evidence>
<protein>
    <recommendedName>
        <fullName evidence="4">Zinc ribbon domain-containing protein</fullName>
    </recommendedName>
</protein>
<evidence type="ECO:0000313" key="3">
    <source>
        <dbReference type="Proteomes" id="UP000322214"/>
    </source>
</evidence>
<dbReference type="KEGG" id="mff:MFFC18_00710"/>
<keyword evidence="3" id="KW-1185">Reference proteome</keyword>
<reference evidence="2 3" key="1">
    <citation type="submission" date="2019-08" db="EMBL/GenBank/DDBJ databases">
        <title>Deep-cultivation of Planctomycetes and their phenomic and genomic characterization uncovers novel biology.</title>
        <authorList>
            <person name="Wiegand S."/>
            <person name="Jogler M."/>
            <person name="Boedeker C."/>
            <person name="Pinto D."/>
            <person name="Vollmers J."/>
            <person name="Rivas-Marin E."/>
            <person name="Kohn T."/>
            <person name="Peeters S.H."/>
            <person name="Heuer A."/>
            <person name="Rast P."/>
            <person name="Oberbeckmann S."/>
            <person name="Bunk B."/>
            <person name="Jeske O."/>
            <person name="Meyerdierks A."/>
            <person name="Storesund J.E."/>
            <person name="Kallscheuer N."/>
            <person name="Luecker S."/>
            <person name="Lage O.M."/>
            <person name="Pohl T."/>
            <person name="Merkel B.J."/>
            <person name="Hornburger P."/>
            <person name="Mueller R.-W."/>
            <person name="Bruemmer F."/>
            <person name="Labrenz M."/>
            <person name="Spormann A.M."/>
            <person name="Op den Camp H."/>
            <person name="Overmann J."/>
            <person name="Amann R."/>
            <person name="Jetten M.S.M."/>
            <person name="Mascher T."/>
            <person name="Medema M.H."/>
            <person name="Devos D.P."/>
            <person name="Kaster A.-K."/>
            <person name="Ovreas L."/>
            <person name="Rohde M."/>
            <person name="Galperin M.Y."/>
            <person name="Jogler C."/>
        </authorList>
    </citation>
    <scope>NUCLEOTIDE SEQUENCE [LARGE SCALE GENOMIC DNA]</scope>
    <source>
        <strain evidence="2 3">FC18</strain>
    </source>
</reference>
<sequence>MSNPIDPVADVVVATMLCPVCEADLSPDAAVCFQCGCVSVDPNVNPFALPAERPAKAPKGIENETKFTSSLISMLLTGGLVGVLVAVGLASPGLAILLALMAIPPWIRTTLVVFKRSKTGLATDNFARATLFFGSAMVSWLVLAVSLVSCFLTFCAVCWVTLINGPERMNDSSTQYLLYGTLGVTFLVILGIFSPWILYRWKRDTTRER</sequence>
<feature type="transmembrane region" description="Helical" evidence="1">
    <location>
        <begin position="135"/>
        <end position="164"/>
    </location>
</feature>
<keyword evidence="1" id="KW-0812">Transmembrane</keyword>
<evidence type="ECO:0000256" key="1">
    <source>
        <dbReference type="SAM" id="Phobius"/>
    </source>
</evidence>
<name>A0A5B9P1U6_9BACT</name>
<gene>
    <name evidence="2" type="ORF">MFFC18_00710</name>
</gene>
<dbReference type="STRING" id="980251.GCA_001642875_03690"/>
<accession>A0A5B9P1U6</accession>
<feature type="transmembrane region" description="Helical" evidence="1">
    <location>
        <begin position="176"/>
        <end position="199"/>
    </location>
</feature>
<organism evidence="2 3">
    <name type="scientific">Mariniblastus fucicola</name>
    <dbReference type="NCBI Taxonomy" id="980251"/>
    <lineage>
        <taxon>Bacteria</taxon>
        <taxon>Pseudomonadati</taxon>
        <taxon>Planctomycetota</taxon>
        <taxon>Planctomycetia</taxon>
        <taxon>Pirellulales</taxon>
        <taxon>Pirellulaceae</taxon>
        <taxon>Mariniblastus</taxon>
    </lineage>
</organism>
<keyword evidence="1" id="KW-0472">Membrane</keyword>
<feature type="transmembrane region" description="Helical" evidence="1">
    <location>
        <begin position="71"/>
        <end position="90"/>
    </location>
</feature>